<dbReference type="InterPro" id="IPR050964">
    <property type="entry name" value="Striated_Muscle_Regulatory"/>
</dbReference>
<keyword evidence="2" id="KW-0378">Hydrolase</keyword>
<gene>
    <name evidence="7" type="ORF">GCM10009681_09600</name>
</gene>
<dbReference type="SUPFAM" id="SSF49265">
    <property type="entry name" value="Fibronectin type III"/>
    <property type="match status" value="2"/>
</dbReference>
<keyword evidence="3" id="KW-0119">Carbohydrate metabolism</keyword>
<dbReference type="CDD" id="cd00063">
    <property type="entry name" value="FN3"/>
    <property type="match status" value="3"/>
</dbReference>
<dbReference type="InterPro" id="IPR011048">
    <property type="entry name" value="Haem_d1_sf"/>
</dbReference>
<dbReference type="PANTHER" id="PTHR13817">
    <property type="entry name" value="TITIN"/>
    <property type="match status" value="1"/>
</dbReference>
<accession>A0ABP4VZX6</accession>
<keyword evidence="3" id="KW-0624">Polysaccharide degradation</keyword>
<dbReference type="SUPFAM" id="SSF51004">
    <property type="entry name" value="C-terminal (heme d1) domain of cytochrome cd1-nitrite reductase"/>
    <property type="match status" value="1"/>
</dbReference>
<dbReference type="Gene3D" id="2.60.40.10">
    <property type="entry name" value="Immunoglobulins"/>
    <property type="match status" value="4"/>
</dbReference>
<dbReference type="InterPro" id="IPR036116">
    <property type="entry name" value="FN3_sf"/>
</dbReference>
<keyword evidence="5" id="KW-0812">Transmembrane</keyword>
<feature type="domain" description="Fibronectin type-III" evidence="6">
    <location>
        <begin position="617"/>
        <end position="703"/>
    </location>
</feature>
<evidence type="ECO:0000256" key="2">
    <source>
        <dbReference type="ARBA" id="ARBA00023295"/>
    </source>
</evidence>
<organism evidence="7 8">
    <name type="scientific">Luedemannella helvata</name>
    <dbReference type="NCBI Taxonomy" id="349315"/>
    <lineage>
        <taxon>Bacteria</taxon>
        <taxon>Bacillati</taxon>
        <taxon>Actinomycetota</taxon>
        <taxon>Actinomycetes</taxon>
        <taxon>Micromonosporales</taxon>
        <taxon>Micromonosporaceae</taxon>
        <taxon>Luedemannella</taxon>
    </lineage>
</organism>
<evidence type="ECO:0000256" key="1">
    <source>
        <dbReference type="ARBA" id="ARBA00022737"/>
    </source>
</evidence>
<evidence type="ECO:0000256" key="3">
    <source>
        <dbReference type="ARBA" id="ARBA00023326"/>
    </source>
</evidence>
<keyword evidence="8" id="KW-1185">Reference proteome</keyword>
<evidence type="ECO:0000313" key="8">
    <source>
        <dbReference type="Proteomes" id="UP001500655"/>
    </source>
</evidence>
<evidence type="ECO:0000256" key="5">
    <source>
        <dbReference type="SAM" id="Phobius"/>
    </source>
</evidence>
<reference evidence="8" key="1">
    <citation type="journal article" date="2019" name="Int. J. Syst. Evol. Microbiol.">
        <title>The Global Catalogue of Microorganisms (GCM) 10K type strain sequencing project: providing services to taxonomists for standard genome sequencing and annotation.</title>
        <authorList>
            <consortium name="The Broad Institute Genomics Platform"/>
            <consortium name="The Broad Institute Genome Sequencing Center for Infectious Disease"/>
            <person name="Wu L."/>
            <person name="Ma J."/>
        </authorList>
    </citation>
    <scope>NUCLEOTIDE SEQUENCE [LARGE SCALE GENOMIC DNA]</scope>
    <source>
        <strain evidence="8">JCM 13249</strain>
    </source>
</reference>
<proteinExistence type="predicted"/>
<dbReference type="InterPro" id="IPR003961">
    <property type="entry name" value="FN3_dom"/>
</dbReference>
<dbReference type="PROSITE" id="PS50853">
    <property type="entry name" value="FN3"/>
    <property type="match status" value="3"/>
</dbReference>
<evidence type="ECO:0000313" key="7">
    <source>
        <dbReference type="EMBL" id="GAA1740906.1"/>
    </source>
</evidence>
<feature type="region of interest" description="Disordered" evidence="4">
    <location>
        <begin position="259"/>
        <end position="291"/>
    </location>
</feature>
<evidence type="ECO:0000256" key="4">
    <source>
        <dbReference type="SAM" id="MobiDB-lite"/>
    </source>
</evidence>
<dbReference type="Pfam" id="PF00041">
    <property type="entry name" value="fn3"/>
    <property type="match status" value="3"/>
</dbReference>
<feature type="domain" description="Fibronectin type-III" evidence="6">
    <location>
        <begin position="428"/>
        <end position="518"/>
    </location>
</feature>
<comment type="caution">
    <text evidence="7">The sequence shown here is derived from an EMBL/GenBank/DDBJ whole genome shotgun (WGS) entry which is preliminary data.</text>
</comment>
<feature type="domain" description="Fibronectin type-III" evidence="6">
    <location>
        <begin position="521"/>
        <end position="613"/>
    </location>
</feature>
<dbReference type="Proteomes" id="UP001500655">
    <property type="component" value="Unassembled WGS sequence"/>
</dbReference>
<name>A0ABP4VZX6_9ACTN</name>
<keyword evidence="1" id="KW-0677">Repeat</keyword>
<dbReference type="SMART" id="SM00060">
    <property type="entry name" value="FN3"/>
    <property type="match status" value="4"/>
</dbReference>
<feature type="compositionally biased region" description="Basic and acidic residues" evidence="4">
    <location>
        <begin position="1"/>
        <end position="19"/>
    </location>
</feature>
<feature type="region of interest" description="Disordered" evidence="4">
    <location>
        <begin position="502"/>
        <end position="522"/>
    </location>
</feature>
<protein>
    <recommendedName>
        <fullName evidence="6">Fibronectin type-III domain-containing protein</fullName>
    </recommendedName>
</protein>
<feature type="compositionally biased region" description="Pro residues" evidence="4">
    <location>
        <begin position="410"/>
        <end position="432"/>
    </location>
</feature>
<feature type="region of interest" description="Disordered" evidence="4">
    <location>
        <begin position="1"/>
        <end position="30"/>
    </location>
</feature>
<feature type="transmembrane region" description="Helical" evidence="5">
    <location>
        <begin position="42"/>
        <end position="65"/>
    </location>
</feature>
<keyword evidence="5" id="KW-0472">Membrane</keyword>
<evidence type="ECO:0000259" key="6">
    <source>
        <dbReference type="PROSITE" id="PS50853"/>
    </source>
</evidence>
<dbReference type="EMBL" id="BAAALS010000003">
    <property type="protein sequence ID" value="GAA1740906.1"/>
    <property type="molecule type" value="Genomic_DNA"/>
</dbReference>
<dbReference type="PANTHER" id="PTHR13817:SF151">
    <property type="entry name" value="TITIN"/>
    <property type="match status" value="1"/>
</dbReference>
<keyword evidence="2" id="KW-0326">Glycosidase</keyword>
<feature type="region of interest" description="Disordered" evidence="4">
    <location>
        <begin position="403"/>
        <end position="442"/>
    </location>
</feature>
<dbReference type="RefSeq" id="WP_344077223.1">
    <property type="nucleotide sequence ID" value="NZ_BAAALS010000003.1"/>
</dbReference>
<keyword evidence="5" id="KW-1133">Transmembrane helix</keyword>
<sequence length="884" mass="91973">MSDLREIDDVRADDARADDGVPPIDDGAAAAKPGWRAGKGGLVTLTTVIALLTATGLTLLGLGAADNAVANYDANSWVWSSGKGEVDRINGITAKVDTRQQVKDARNHDLQITQNDRFLILRDLQTGQVTAMDLATLQVGAVMKTMPGVGVTVVLHEDVAFVVDTTLGQVRQLDPRTLAPTGEMLAFPRGITSGDFDGKGLLWLAVPQEGTVVAITAGRDGAGPKVTRTVNVAPPNHDLVLTVLDSGVAVLDNTAGTLTRVPGEGNGEKGGSDSATPSALPLTGPGVLPPRSSGGPIPVTVSAERHVVVLDGERLVEFDVPGTGPLQPVVAFAGHFYCADPATGVVYEFDGNGQQVKEIRIPAAGGPLELEVRENHLFINAPDGSTARVVDDKHKVSNVDKYQNEILGGDPPPPPPKPPAPPKPTVTVPGPPQRVNASAGDKSVRLTWRKARENGAAITKYVISGGPGEPITVGANTRSVLIEGLTNGETYRFKIHAVNKKGAGPDATSNPVMPTSDVPDPPTEVVAKEQPDGTVDLTWKAANGQGRKIVRYSVTAVAGGTQTPVGDVKTNKMTIAAGTLEYGTQVAFTIVSVNDKGGGSEPSEVSNVVIPYAKPGAPGNVSAATVANKKGSVQVSWERADENGRPVTKYVVTANGAETEVTDTSATLDGFGDDQAVTVTVAAVNEAGPGPTGTATARTIGKPTVTFTRDTSDYNSVSVTFTPNNKGGTATCKVAVSGEGSKSAKCTTAAVTITVTGLWPNESYDYTITITNAAGSASVKRTKKTSTMRATVTCNVASYCSSGVWAYSVPSQTNESNAVRSYQDGAQITPQCRATGDKSVNAKPWGGKDNNKWLGYTYDGKRTYLPWAWAKLDGGDDITMLPAC</sequence>
<dbReference type="InterPro" id="IPR013783">
    <property type="entry name" value="Ig-like_fold"/>
</dbReference>